<keyword evidence="4 6" id="KW-1133">Transmembrane helix</keyword>
<evidence type="ECO:0000256" key="5">
    <source>
        <dbReference type="ARBA" id="ARBA00023136"/>
    </source>
</evidence>
<organism evidence="7 8">
    <name type="scientific">Algoriphagus kandeliae</name>
    <dbReference type="NCBI Taxonomy" id="2562278"/>
    <lineage>
        <taxon>Bacteria</taxon>
        <taxon>Pseudomonadati</taxon>
        <taxon>Bacteroidota</taxon>
        <taxon>Cytophagia</taxon>
        <taxon>Cytophagales</taxon>
        <taxon>Cyclobacteriaceae</taxon>
        <taxon>Algoriphagus</taxon>
    </lineage>
</organism>
<protein>
    <submittedName>
        <fullName evidence="7">Na/Pi cotransporter family protein</fullName>
    </submittedName>
</protein>
<name>A0A4Y9QN68_9BACT</name>
<feature type="transmembrane region" description="Helical" evidence="6">
    <location>
        <begin position="247"/>
        <end position="269"/>
    </location>
</feature>
<feature type="transmembrane region" description="Helical" evidence="6">
    <location>
        <begin position="215"/>
        <end position="235"/>
    </location>
</feature>
<feature type="transmembrane region" description="Helical" evidence="6">
    <location>
        <begin position="113"/>
        <end position="133"/>
    </location>
</feature>
<feature type="transmembrane region" description="Helical" evidence="6">
    <location>
        <begin position="6"/>
        <end position="27"/>
    </location>
</feature>
<dbReference type="GO" id="GO:0005886">
    <property type="term" value="C:plasma membrane"/>
    <property type="evidence" value="ECO:0007669"/>
    <property type="project" value="UniProtKB-SubCell"/>
</dbReference>
<comment type="caution">
    <text evidence="7">The sequence shown here is derived from an EMBL/GenBank/DDBJ whole genome shotgun (WGS) entry which is preliminary data.</text>
</comment>
<evidence type="ECO:0000313" key="7">
    <source>
        <dbReference type="EMBL" id="TFV92406.1"/>
    </source>
</evidence>
<dbReference type="GO" id="GO:0005436">
    <property type="term" value="F:sodium:phosphate symporter activity"/>
    <property type="evidence" value="ECO:0007669"/>
    <property type="project" value="InterPro"/>
</dbReference>
<dbReference type="Pfam" id="PF02690">
    <property type="entry name" value="Na_Pi_cotrans"/>
    <property type="match status" value="2"/>
</dbReference>
<sequence>MNLNFWEFLAGLGIFLFGMNQMELGLRELTGRSFRQLLKKFTNHPLKGILTGTLITSILQSSSLVTLMVLAFLGAGALSLNHALGVILGANLGTTITAWIVFLLGFKVSISSFSLPFIGIGAMISLLLGRNIFIKNLGLFLVGFGFLFFGMDLMKVSIESLSGSIDFAQFTNFGLIVFLLIGLVLTALIQSSSATMVILLSAINSGILALDQAAAAAIGANIGTTITVTLGAIGGSPDKKRLALLHFLFNVVTGLIVFFFVPFIVNWINQMDFGQDPLFDLALFNTVLNFFGIVLFYPFLKPITHWLRERFVRTQEPHTRYIQNVGIEVPEAAIQALEKELLILYAKTKAFIFLTMDLNPRPEKPRGFFDQILHQPLDYITHYRELKNIEDEITAYHLKLQKSSIKEEEAKKLISLMLSVRLMIFAAKDFKDIAHNIKEILLSSRNLPKDFLEKLQQKTKDQIQQIDNLVENQVEKITLPDWMLRNEEEADRMIEGLFEQAKNHKTDIPFSTLSNVAKEFSRGLYNLGAAVLHWRHPINVVLDPTEVSTLQSNLQAKDS</sequence>
<feature type="transmembrane region" description="Helical" evidence="6">
    <location>
        <begin position="281"/>
        <end position="300"/>
    </location>
</feature>
<evidence type="ECO:0000256" key="3">
    <source>
        <dbReference type="ARBA" id="ARBA00022692"/>
    </source>
</evidence>
<feature type="transmembrane region" description="Helical" evidence="6">
    <location>
        <begin position="83"/>
        <end position="106"/>
    </location>
</feature>
<keyword evidence="2" id="KW-1003">Cell membrane</keyword>
<dbReference type="RefSeq" id="WP_135076751.1">
    <property type="nucleotide sequence ID" value="NZ_SPSB01000005.1"/>
</dbReference>
<dbReference type="InterPro" id="IPR003841">
    <property type="entry name" value="Na/Pi_transpt"/>
</dbReference>
<dbReference type="GO" id="GO:0044341">
    <property type="term" value="P:sodium-dependent phosphate transport"/>
    <property type="evidence" value="ECO:0007669"/>
    <property type="project" value="InterPro"/>
</dbReference>
<dbReference type="EMBL" id="SPSB01000005">
    <property type="protein sequence ID" value="TFV92406.1"/>
    <property type="molecule type" value="Genomic_DNA"/>
</dbReference>
<evidence type="ECO:0000313" key="8">
    <source>
        <dbReference type="Proteomes" id="UP000297647"/>
    </source>
</evidence>
<evidence type="ECO:0000256" key="1">
    <source>
        <dbReference type="ARBA" id="ARBA00004651"/>
    </source>
</evidence>
<comment type="subcellular location">
    <subcellularLocation>
        <location evidence="1">Cell membrane</location>
        <topology evidence="1">Multi-pass membrane protein</topology>
    </subcellularLocation>
</comment>
<feature type="transmembrane region" description="Helical" evidence="6">
    <location>
        <begin position="139"/>
        <end position="158"/>
    </location>
</feature>
<proteinExistence type="predicted"/>
<evidence type="ECO:0000256" key="2">
    <source>
        <dbReference type="ARBA" id="ARBA00022475"/>
    </source>
</evidence>
<keyword evidence="5 6" id="KW-0472">Membrane</keyword>
<evidence type="ECO:0000256" key="4">
    <source>
        <dbReference type="ARBA" id="ARBA00022989"/>
    </source>
</evidence>
<dbReference type="PANTHER" id="PTHR10010">
    <property type="entry name" value="SOLUTE CARRIER FAMILY 34 SODIUM PHOSPHATE , MEMBER 2-RELATED"/>
    <property type="match status" value="1"/>
</dbReference>
<dbReference type="NCBIfam" id="NF037997">
    <property type="entry name" value="Na_Pi_symport"/>
    <property type="match status" value="1"/>
</dbReference>
<keyword evidence="8" id="KW-1185">Reference proteome</keyword>
<feature type="transmembrane region" description="Helical" evidence="6">
    <location>
        <begin position="170"/>
        <end position="203"/>
    </location>
</feature>
<feature type="transmembrane region" description="Helical" evidence="6">
    <location>
        <begin position="48"/>
        <end position="77"/>
    </location>
</feature>
<keyword evidence="3 6" id="KW-0812">Transmembrane</keyword>
<dbReference type="OrthoDB" id="9763003at2"/>
<dbReference type="Proteomes" id="UP000297647">
    <property type="component" value="Unassembled WGS sequence"/>
</dbReference>
<accession>A0A4Y9QN68</accession>
<reference evidence="7 8" key="1">
    <citation type="submission" date="2019-03" db="EMBL/GenBank/DDBJ databases">
        <title>Algoriphagus sp. nov, a new strain isolated from root system soil of mangrove plant Kandelia.</title>
        <authorList>
            <person name="Yin Q."/>
            <person name="Wang K."/>
            <person name="Song Z."/>
        </authorList>
    </citation>
    <scope>NUCLEOTIDE SEQUENCE [LARGE SCALE GENOMIC DNA]</scope>
    <source>
        <strain evidence="7 8">XY-J91</strain>
    </source>
</reference>
<evidence type="ECO:0000256" key="6">
    <source>
        <dbReference type="SAM" id="Phobius"/>
    </source>
</evidence>
<dbReference type="PANTHER" id="PTHR10010:SF46">
    <property type="entry name" value="SODIUM-DEPENDENT PHOSPHATE TRANSPORT PROTEIN 2B"/>
    <property type="match status" value="1"/>
</dbReference>
<gene>
    <name evidence="7" type="ORF">E4S40_16320</name>
</gene>
<dbReference type="AlphaFoldDB" id="A0A4Y9QN68"/>